<accession>A0A180GGP7</accession>
<reference evidence="6" key="4">
    <citation type="submission" date="2025-05" db="UniProtKB">
        <authorList>
            <consortium name="EnsemblFungi"/>
        </authorList>
    </citation>
    <scope>IDENTIFICATION</scope>
    <source>
        <strain evidence="6">isolate 1-1 / race 1 (BBBD)</strain>
    </source>
</reference>
<dbReference type="InterPro" id="IPR038286">
    <property type="entry name" value="IPK_sf"/>
</dbReference>
<gene>
    <name evidence="5" type="ORF">PTTG_06001</name>
</gene>
<dbReference type="AlphaFoldDB" id="A0A180GGP7"/>
<organism evidence="5">
    <name type="scientific">Puccinia triticina (isolate 1-1 / race 1 (BBBD))</name>
    <name type="common">Brown leaf rust fungus</name>
    <dbReference type="NCBI Taxonomy" id="630390"/>
    <lineage>
        <taxon>Eukaryota</taxon>
        <taxon>Fungi</taxon>
        <taxon>Dikarya</taxon>
        <taxon>Basidiomycota</taxon>
        <taxon>Pucciniomycotina</taxon>
        <taxon>Pucciniomycetes</taxon>
        <taxon>Pucciniales</taxon>
        <taxon>Pucciniaceae</taxon>
        <taxon>Puccinia</taxon>
    </lineage>
</organism>
<reference evidence="5" key="1">
    <citation type="submission" date="2009-11" db="EMBL/GenBank/DDBJ databases">
        <authorList>
            <consortium name="The Broad Institute Genome Sequencing Platform"/>
            <person name="Ward D."/>
            <person name="Feldgarden M."/>
            <person name="Earl A."/>
            <person name="Young S.K."/>
            <person name="Zeng Q."/>
            <person name="Koehrsen M."/>
            <person name="Alvarado L."/>
            <person name="Berlin A."/>
            <person name="Bochicchio J."/>
            <person name="Borenstein D."/>
            <person name="Chapman S.B."/>
            <person name="Chen Z."/>
            <person name="Engels R."/>
            <person name="Freedman E."/>
            <person name="Gellesch M."/>
            <person name="Goldberg J."/>
            <person name="Griggs A."/>
            <person name="Gujja S."/>
            <person name="Heilman E."/>
            <person name="Heiman D."/>
            <person name="Hepburn T."/>
            <person name="Howarth C."/>
            <person name="Jen D."/>
            <person name="Larson L."/>
            <person name="Lewis B."/>
            <person name="Mehta T."/>
            <person name="Park D."/>
            <person name="Pearson M."/>
            <person name="Roberts A."/>
            <person name="Saif S."/>
            <person name="Shea T."/>
            <person name="Shenoy N."/>
            <person name="Sisk P."/>
            <person name="Stolte C."/>
            <person name="Sykes S."/>
            <person name="Thomson T."/>
            <person name="Walk T."/>
            <person name="White J."/>
            <person name="Yandava C."/>
            <person name="Izard J."/>
            <person name="Baranova O.V."/>
            <person name="Blanton J.M."/>
            <person name="Tanner A.C."/>
            <person name="Dewhirst F.E."/>
            <person name="Haas B."/>
            <person name="Nusbaum C."/>
            <person name="Birren B."/>
        </authorList>
    </citation>
    <scope>NUCLEOTIDE SEQUENCE [LARGE SCALE GENOMIC DNA]</scope>
    <source>
        <strain evidence="5">1-1 BBBD Race 1</strain>
    </source>
</reference>
<evidence type="ECO:0000256" key="3">
    <source>
        <dbReference type="ARBA" id="ARBA00022777"/>
    </source>
</evidence>
<evidence type="ECO:0000256" key="2">
    <source>
        <dbReference type="ARBA" id="ARBA00022679"/>
    </source>
</evidence>
<dbReference type="OrthoDB" id="338650at2759"/>
<evidence type="ECO:0000313" key="6">
    <source>
        <dbReference type="EnsemblFungi" id="PTTG_06001-t43_1-p1"/>
    </source>
</evidence>
<dbReference type="EMBL" id="ADAS02000074">
    <property type="protein sequence ID" value="OAV91801.1"/>
    <property type="molecule type" value="Genomic_DNA"/>
</dbReference>
<protein>
    <recommendedName>
        <fullName evidence="4">Kinase</fullName>
        <ecNumber evidence="4">2.7.-.-</ecNumber>
    </recommendedName>
</protein>
<keyword evidence="2 4" id="KW-0808">Transferase</keyword>
<evidence type="ECO:0000313" key="5">
    <source>
        <dbReference type="EMBL" id="OAV91801.1"/>
    </source>
</evidence>
<dbReference type="SUPFAM" id="SSF56104">
    <property type="entry name" value="SAICAR synthase-like"/>
    <property type="match status" value="1"/>
</dbReference>
<comment type="similarity">
    <text evidence="1 4">Belongs to the inositol phosphokinase (IPK) family.</text>
</comment>
<dbReference type="PANTHER" id="PTHR12400:SF108">
    <property type="entry name" value="KINASE"/>
    <property type="match status" value="1"/>
</dbReference>
<dbReference type="Pfam" id="PF03770">
    <property type="entry name" value="IPK"/>
    <property type="match status" value="1"/>
</dbReference>
<keyword evidence="3 4" id="KW-0418">Kinase</keyword>
<evidence type="ECO:0000256" key="4">
    <source>
        <dbReference type="RuleBase" id="RU363090"/>
    </source>
</evidence>
<dbReference type="GO" id="GO:0005737">
    <property type="term" value="C:cytoplasm"/>
    <property type="evidence" value="ECO:0007669"/>
    <property type="project" value="TreeGrafter"/>
</dbReference>
<dbReference type="PANTHER" id="PTHR12400">
    <property type="entry name" value="INOSITOL POLYPHOSPHATE KINASE"/>
    <property type="match status" value="1"/>
</dbReference>
<dbReference type="EC" id="2.7.-.-" evidence="4"/>
<dbReference type="GO" id="GO:0005634">
    <property type="term" value="C:nucleus"/>
    <property type="evidence" value="ECO:0007669"/>
    <property type="project" value="TreeGrafter"/>
</dbReference>
<reference evidence="6 7" key="3">
    <citation type="journal article" date="2017" name="G3 (Bethesda)">
        <title>Comparative analysis highlights variable genome content of wheat rusts and divergence of the mating loci.</title>
        <authorList>
            <person name="Cuomo C.A."/>
            <person name="Bakkeren G."/>
            <person name="Khalil H.B."/>
            <person name="Panwar V."/>
            <person name="Joly D."/>
            <person name="Linning R."/>
            <person name="Sakthikumar S."/>
            <person name="Song X."/>
            <person name="Adiconis X."/>
            <person name="Fan L."/>
            <person name="Goldberg J.M."/>
            <person name="Levin J.Z."/>
            <person name="Young S."/>
            <person name="Zeng Q."/>
            <person name="Anikster Y."/>
            <person name="Bruce M."/>
            <person name="Wang M."/>
            <person name="Yin C."/>
            <person name="McCallum B."/>
            <person name="Szabo L.J."/>
            <person name="Hulbert S."/>
            <person name="Chen X."/>
            <person name="Fellers J.P."/>
        </authorList>
    </citation>
    <scope>NUCLEOTIDE SEQUENCE</scope>
    <source>
        <strain evidence="6">isolate 1-1 / race 1 (BBBD)</strain>
        <strain evidence="7">Isolate 1-1 / race 1 (BBBD)</strain>
    </source>
</reference>
<dbReference type="GO" id="GO:0032958">
    <property type="term" value="P:inositol phosphate biosynthetic process"/>
    <property type="evidence" value="ECO:0007669"/>
    <property type="project" value="InterPro"/>
</dbReference>
<dbReference type="EnsemblFungi" id="PTTG_06001-t43_1">
    <property type="protein sequence ID" value="PTTG_06001-t43_1-p1"/>
    <property type="gene ID" value="PTTG_06001"/>
</dbReference>
<keyword evidence="7" id="KW-1185">Reference proteome</keyword>
<dbReference type="Proteomes" id="UP000005240">
    <property type="component" value="Unassembled WGS sequence"/>
</dbReference>
<dbReference type="GO" id="GO:0008440">
    <property type="term" value="F:inositol-1,4,5-trisphosphate 3-kinase activity"/>
    <property type="evidence" value="ECO:0007669"/>
    <property type="project" value="TreeGrafter"/>
</dbReference>
<proteinExistence type="inferred from homology"/>
<dbReference type="VEuPathDB" id="FungiDB:PTTG_06001"/>
<sequence length="311" mass="34999">MATISQVLQAGGHQDQVAIDSNQPSRIIKKTKKSELEFYRSLANQLERPPSQQNAWSDWRPQFFGSSNHQTDEQVSIVLENLTYKWSTAKTEQGEEQDQLFNHPNVIDIKLGQRLYDDQATPEKQERMHRAALETTSAKLGIRLTGAQIWNNLKGEYSSIPKSFGKSIKPDGSDLQINFNSLFPVSDSKPAHELELDQLTYSAEGLPSEILKQVIDRSIIPKIQKILDYLSSFNWRIYGASILIVFEADLSTLNTLLSSPDHNRIIQDIASVKVIDFAHVQLADSPDPGLLKGFQSTLDLFHQLSAELALI</sequence>
<dbReference type="GO" id="GO:0000824">
    <property type="term" value="F:inositol-1,4,5,6-tetrakisphosphate 3-kinase activity"/>
    <property type="evidence" value="ECO:0007669"/>
    <property type="project" value="TreeGrafter"/>
</dbReference>
<evidence type="ECO:0000313" key="7">
    <source>
        <dbReference type="Proteomes" id="UP000005240"/>
    </source>
</evidence>
<reference evidence="5" key="2">
    <citation type="submission" date="2016-05" db="EMBL/GenBank/DDBJ databases">
        <title>Comparative analysis highlights variable genome content of wheat rusts and divergence of the mating loci.</title>
        <authorList>
            <person name="Cuomo C.A."/>
            <person name="Bakkeren G."/>
            <person name="Szabo L."/>
            <person name="Khalil H."/>
            <person name="Joly D."/>
            <person name="Goldberg J."/>
            <person name="Young S."/>
            <person name="Zeng Q."/>
            <person name="Fellers J."/>
        </authorList>
    </citation>
    <scope>NUCLEOTIDE SEQUENCE [LARGE SCALE GENOMIC DNA]</scope>
    <source>
        <strain evidence="5">1-1 BBBD Race 1</strain>
    </source>
</reference>
<dbReference type="Gene3D" id="3.30.470.160">
    <property type="entry name" value="Inositol polyphosphate kinase"/>
    <property type="match status" value="1"/>
</dbReference>
<dbReference type="InterPro" id="IPR005522">
    <property type="entry name" value="IPK"/>
</dbReference>
<evidence type="ECO:0000256" key="1">
    <source>
        <dbReference type="ARBA" id="ARBA00007374"/>
    </source>
</evidence>
<name>A0A180GGP7_PUCT1</name>
<dbReference type="GO" id="GO:0046854">
    <property type="term" value="P:phosphatidylinositol phosphate biosynthetic process"/>
    <property type="evidence" value="ECO:0007669"/>
    <property type="project" value="TreeGrafter"/>
</dbReference>